<comment type="caution">
    <text evidence="1">The sequence shown here is derived from an EMBL/GenBank/DDBJ whole genome shotgun (WGS) entry which is preliminary data.</text>
</comment>
<accession>A0ABQ9DJF1</accession>
<name>A0ABQ9DJF1_9PASS</name>
<protein>
    <submittedName>
        <fullName evidence="1">Uncharacterized protein</fullName>
    </submittedName>
</protein>
<organism evidence="1 2">
    <name type="scientific">Willisornis vidua</name>
    <name type="common">Xingu scale-backed antbird</name>
    <dbReference type="NCBI Taxonomy" id="1566151"/>
    <lineage>
        <taxon>Eukaryota</taxon>
        <taxon>Metazoa</taxon>
        <taxon>Chordata</taxon>
        <taxon>Craniata</taxon>
        <taxon>Vertebrata</taxon>
        <taxon>Euteleostomi</taxon>
        <taxon>Archelosauria</taxon>
        <taxon>Archosauria</taxon>
        <taxon>Dinosauria</taxon>
        <taxon>Saurischia</taxon>
        <taxon>Theropoda</taxon>
        <taxon>Coelurosauria</taxon>
        <taxon>Aves</taxon>
        <taxon>Neognathae</taxon>
        <taxon>Neoaves</taxon>
        <taxon>Telluraves</taxon>
        <taxon>Australaves</taxon>
        <taxon>Passeriformes</taxon>
        <taxon>Thamnophilidae</taxon>
        <taxon>Willisornis</taxon>
    </lineage>
</organism>
<sequence>MKGSTGPSTDLFTLVTSNRTQGNFMKLNEGRFKLDIRKRFFTRWVVGHFNNLPREVVTTLAEHKKCLDNALRHMVSFLRCSTEAKELDLMILMGPFQMSMFYDFMIKRVLELKMGYDFVIEVSEDVVRIYVVLARPLKGKFEVDQIEQF</sequence>
<reference evidence="1" key="1">
    <citation type="submission" date="2019-10" db="EMBL/GenBank/DDBJ databases">
        <authorList>
            <person name="Soares A.E.R."/>
            <person name="Aleixo A."/>
            <person name="Schneider P."/>
            <person name="Miyaki C.Y."/>
            <person name="Schneider M.P."/>
            <person name="Mello C."/>
            <person name="Vasconcelos A.T.R."/>
        </authorList>
    </citation>
    <scope>NUCLEOTIDE SEQUENCE</scope>
    <source>
        <tissue evidence="1">Muscle</tissue>
    </source>
</reference>
<dbReference type="Proteomes" id="UP001145742">
    <property type="component" value="Unassembled WGS sequence"/>
</dbReference>
<evidence type="ECO:0000313" key="1">
    <source>
        <dbReference type="EMBL" id="KAJ7420644.1"/>
    </source>
</evidence>
<proteinExistence type="predicted"/>
<evidence type="ECO:0000313" key="2">
    <source>
        <dbReference type="Proteomes" id="UP001145742"/>
    </source>
</evidence>
<dbReference type="EMBL" id="WHWB01033302">
    <property type="protein sequence ID" value="KAJ7420644.1"/>
    <property type="molecule type" value="Genomic_DNA"/>
</dbReference>
<keyword evidence="2" id="KW-1185">Reference proteome</keyword>
<gene>
    <name evidence="1" type="ORF">WISP_47492</name>
</gene>